<dbReference type="Proteomes" id="UP001140206">
    <property type="component" value="Chromosome 2"/>
</dbReference>
<name>A0AAV8EYX2_9POAL</name>
<reference evidence="1" key="1">
    <citation type="submission" date="2022-08" db="EMBL/GenBank/DDBJ databases">
        <authorList>
            <person name="Marques A."/>
        </authorList>
    </citation>
    <scope>NUCLEOTIDE SEQUENCE</scope>
    <source>
        <strain evidence="1">RhyPub2mFocal</strain>
        <tissue evidence="1">Leaves</tissue>
    </source>
</reference>
<dbReference type="AlphaFoldDB" id="A0AAV8EYX2"/>
<evidence type="ECO:0000313" key="1">
    <source>
        <dbReference type="EMBL" id="KAJ4783683.1"/>
    </source>
</evidence>
<dbReference type="GO" id="GO:0003700">
    <property type="term" value="F:DNA-binding transcription factor activity"/>
    <property type="evidence" value="ECO:0007669"/>
    <property type="project" value="InterPro"/>
</dbReference>
<keyword evidence="1" id="KW-0371">Homeobox</keyword>
<keyword evidence="1" id="KW-0238">DNA-binding</keyword>
<gene>
    <name evidence="1" type="ORF">LUZ62_034929</name>
</gene>
<evidence type="ECO:0000313" key="2">
    <source>
        <dbReference type="Proteomes" id="UP001140206"/>
    </source>
</evidence>
<accession>A0AAV8EYX2</accession>
<organism evidence="1 2">
    <name type="scientific">Rhynchospora pubera</name>
    <dbReference type="NCBI Taxonomy" id="906938"/>
    <lineage>
        <taxon>Eukaryota</taxon>
        <taxon>Viridiplantae</taxon>
        <taxon>Streptophyta</taxon>
        <taxon>Embryophyta</taxon>
        <taxon>Tracheophyta</taxon>
        <taxon>Spermatophyta</taxon>
        <taxon>Magnoliopsida</taxon>
        <taxon>Liliopsida</taxon>
        <taxon>Poales</taxon>
        <taxon>Cyperaceae</taxon>
        <taxon>Cyperoideae</taxon>
        <taxon>Rhynchosporeae</taxon>
        <taxon>Rhynchospora</taxon>
    </lineage>
</organism>
<dbReference type="GO" id="GO:0003677">
    <property type="term" value="F:DNA binding"/>
    <property type="evidence" value="ECO:0007669"/>
    <property type="project" value="UniProtKB-KW"/>
</dbReference>
<keyword evidence="2" id="KW-1185">Reference proteome</keyword>
<protein>
    <submittedName>
        <fullName evidence="1">WUSCHEL related homeobox 14</fullName>
    </submittedName>
</protein>
<dbReference type="PANTHER" id="PTHR46777:SF5">
    <property type="entry name" value="WUSCHEL-RELATED HOMEOBOX 13"/>
    <property type="match status" value="1"/>
</dbReference>
<dbReference type="EMBL" id="JAMFTS010000002">
    <property type="protein sequence ID" value="KAJ4783683.1"/>
    <property type="molecule type" value="Genomic_DNA"/>
</dbReference>
<dbReference type="InterPro" id="IPR044559">
    <property type="entry name" value="WOX13-like"/>
</dbReference>
<proteinExistence type="predicted"/>
<dbReference type="PANTHER" id="PTHR46777">
    <property type="entry name" value="WUSCHEL-RELATED HOMEOBOX 13"/>
    <property type="match status" value="1"/>
</dbReference>
<sequence>MKMNCPAEVKSIEECHLPSLMGNVDLELCRRQLSTYAWICERLYKICESGTIDLASLEATGINTQTVYNDLFSGNRGLNALAPKKSQWNPTSEQLTILDYYHNQEFSSSNIRISFKRVKQITTELLPYGHAIDLDVYDWFLTQRAH</sequence>
<comment type="caution">
    <text evidence="1">The sequence shown here is derived from an EMBL/GenBank/DDBJ whole genome shotgun (WGS) entry which is preliminary data.</text>
</comment>